<organism evidence="3 4">
    <name type="scientific">Camellia sinensis</name>
    <name type="common">Tea plant</name>
    <name type="synonym">Thea sinensis</name>
    <dbReference type="NCBI Taxonomy" id="4442"/>
    <lineage>
        <taxon>Eukaryota</taxon>
        <taxon>Viridiplantae</taxon>
        <taxon>Streptophyta</taxon>
        <taxon>Embryophyta</taxon>
        <taxon>Tracheophyta</taxon>
        <taxon>Spermatophyta</taxon>
        <taxon>Magnoliopsida</taxon>
        <taxon>eudicotyledons</taxon>
        <taxon>Gunneridae</taxon>
        <taxon>Pentapetalae</taxon>
        <taxon>asterids</taxon>
        <taxon>Ericales</taxon>
        <taxon>Theaceae</taxon>
        <taxon>Camellia</taxon>
    </lineage>
</organism>
<comment type="caution">
    <text evidence="3">The sequence shown here is derived from an EMBL/GenBank/DDBJ whole genome shotgun (WGS) entry which is preliminary data.</text>
</comment>
<feature type="compositionally biased region" description="Basic and acidic residues" evidence="1">
    <location>
        <begin position="55"/>
        <end position="64"/>
    </location>
</feature>
<protein>
    <submittedName>
        <fullName evidence="3">Uncharacterized protein</fullName>
    </submittedName>
</protein>
<name>A0A7J7GM49_CAMSI</name>
<sequence>MKTFLLIFAAFMLILGTLQTNAERLTMLDRQLLSDGNLGRKVNIGANYYGINGKEGAKEIDETKTTTTDDDENNDNDDVNQSYGKLGHGSSTDAHHHIYIDSPTQIP</sequence>
<reference evidence="4" key="1">
    <citation type="journal article" date="2020" name="Nat. Commun.">
        <title>Genome assembly of wild tea tree DASZ reveals pedigree and selection history of tea varieties.</title>
        <authorList>
            <person name="Zhang W."/>
            <person name="Zhang Y."/>
            <person name="Qiu H."/>
            <person name="Guo Y."/>
            <person name="Wan H."/>
            <person name="Zhang X."/>
            <person name="Scossa F."/>
            <person name="Alseekh S."/>
            <person name="Zhang Q."/>
            <person name="Wang P."/>
            <person name="Xu L."/>
            <person name="Schmidt M.H."/>
            <person name="Jia X."/>
            <person name="Li D."/>
            <person name="Zhu A."/>
            <person name="Guo F."/>
            <person name="Chen W."/>
            <person name="Ni D."/>
            <person name="Usadel B."/>
            <person name="Fernie A.R."/>
            <person name="Wen W."/>
        </authorList>
    </citation>
    <scope>NUCLEOTIDE SEQUENCE [LARGE SCALE GENOMIC DNA]</scope>
    <source>
        <strain evidence="4">cv. G240</strain>
    </source>
</reference>
<keyword evidence="4" id="KW-1185">Reference proteome</keyword>
<feature type="chain" id="PRO_5029696390" evidence="2">
    <location>
        <begin position="23"/>
        <end position="107"/>
    </location>
</feature>
<dbReference type="AlphaFoldDB" id="A0A7J7GM49"/>
<evidence type="ECO:0000256" key="2">
    <source>
        <dbReference type="SAM" id="SignalP"/>
    </source>
</evidence>
<gene>
    <name evidence="3" type="ORF">HYC85_019545</name>
</gene>
<dbReference type="EMBL" id="JACBKZ010000009">
    <property type="protein sequence ID" value="KAF5941903.1"/>
    <property type="molecule type" value="Genomic_DNA"/>
</dbReference>
<proteinExistence type="predicted"/>
<accession>A0A7J7GM49</accession>
<feature type="signal peptide" evidence="2">
    <location>
        <begin position="1"/>
        <end position="22"/>
    </location>
</feature>
<reference evidence="3 4" key="2">
    <citation type="submission" date="2020-07" db="EMBL/GenBank/DDBJ databases">
        <title>Genome assembly of wild tea tree DASZ reveals pedigree and selection history of tea varieties.</title>
        <authorList>
            <person name="Zhang W."/>
        </authorList>
    </citation>
    <scope>NUCLEOTIDE SEQUENCE [LARGE SCALE GENOMIC DNA]</scope>
    <source>
        <strain evidence="4">cv. G240</strain>
        <tissue evidence="3">Leaf</tissue>
    </source>
</reference>
<dbReference type="Proteomes" id="UP000593564">
    <property type="component" value="Unassembled WGS sequence"/>
</dbReference>
<evidence type="ECO:0000313" key="3">
    <source>
        <dbReference type="EMBL" id="KAF5941903.1"/>
    </source>
</evidence>
<feature type="region of interest" description="Disordered" evidence="1">
    <location>
        <begin position="55"/>
        <end position="107"/>
    </location>
</feature>
<evidence type="ECO:0000313" key="4">
    <source>
        <dbReference type="Proteomes" id="UP000593564"/>
    </source>
</evidence>
<feature type="compositionally biased region" description="Acidic residues" evidence="1">
    <location>
        <begin position="68"/>
        <end position="78"/>
    </location>
</feature>
<evidence type="ECO:0000256" key="1">
    <source>
        <dbReference type="SAM" id="MobiDB-lite"/>
    </source>
</evidence>
<keyword evidence="2" id="KW-0732">Signal</keyword>